<dbReference type="AlphaFoldDB" id="A0A1H3TU17"/>
<dbReference type="GeneID" id="94691348"/>
<evidence type="ECO:0000313" key="2">
    <source>
        <dbReference type="Proteomes" id="UP000183417"/>
    </source>
</evidence>
<dbReference type="RefSeq" id="WP_074923727.1">
    <property type="nucleotide sequence ID" value="NZ_CP141274.1"/>
</dbReference>
<proteinExistence type="predicted"/>
<dbReference type="EMBL" id="FNPE01000032">
    <property type="protein sequence ID" value="SDZ53733.1"/>
    <property type="molecule type" value="Genomic_DNA"/>
</dbReference>
<dbReference type="Proteomes" id="UP000183417">
    <property type="component" value="Unassembled WGS sequence"/>
</dbReference>
<evidence type="ECO:0000313" key="1">
    <source>
        <dbReference type="EMBL" id="SDZ53733.1"/>
    </source>
</evidence>
<protein>
    <submittedName>
        <fullName evidence="1">Uncharacterized protein</fullName>
    </submittedName>
</protein>
<reference evidence="1 2" key="1">
    <citation type="submission" date="2016-10" db="EMBL/GenBank/DDBJ databases">
        <authorList>
            <person name="de Groot N.N."/>
        </authorList>
    </citation>
    <scope>NUCLEOTIDE SEQUENCE [LARGE SCALE GENOMIC DNA]</scope>
    <source>
        <strain evidence="1 2">LMG 24775</strain>
    </source>
</reference>
<accession>A0A1H3TU17</accession>
<organism evidence="1 2">
    <name type="scientific">Delftia lacustris</name>
    <dbReference type="NCBI Taxonomy" id="558537"/>
    <lineage>
        <taxon>Bacteria</taxon>
        <taxon>Pseudomonadati</taxon>
        <taxon>Pseudomonadota</taxon>
        <taxon>Betaproteobacteria</taxon>
        <taxon>Burkholderiales</taxon>
        <taxon>Comamonadaceae</taxon>
        <taxon>Delftia</taxon>
    </lineage>
</organism>
<sequence length="86" mass="10454">MSERDEIWDALKEHKKSKFDEDRARFMKQANEENDGGWSIHTDYHWSRMVAGRRLDYWPSRKKYQYEGRVMRGDVIAFIKKKEGRA</sequence>
<name>A0A1H3TU17_9BURK</name>
<gene>
    <name evidence="1" type="ORF">SAMN05421547_13280</name>
</gene>